<keyword evidence="7" id="KW-1185">Reference proteome</keyword>
<feature type="domain" description="Cation efflux protein cytoplasmic" evidence="5">
    <location>
        <begin position="387"/>
        <end position="442"/>
    </location>
</feature>
<dbReference type="PANTHER" id="PTHR45820:SF6">
    <property type="entry name" value="ZINC_CADMIUM RESISTANCE PROTEIN-LIKE"/>
    <property type="match status" value="1"/>
</dbReference>
<dbReference type="Pfam" id="PF16916">
    <property type="entry name" value="ZT_dimer"/>
    <property type="match status" value="1"/>
</dbReference>
<feature type="transmembrane region" description="Helical" evidence="4">
    <location>
        <begin position="351"/>
        <end position="369"/>
    </location>
</feature>
<dbReference type="GO" id="GO:0016020">
    <property type="term" value="C:membrane"/>
    <property type="evidence" value="ECO:0007669"/>
    <property type="project" value="TreeGrafter"/>
</dbReference>
<dbReference type="PANTHER" id="PTHR45820">
    <property type="entry name" value="FI23527P1"/>
    <property type="match status" value="1"/>
</dbReference>
<feature type="transmembrane region" description="Helical" evidence="4">
    <location>
        <begin position="307"/>
        <end position="331"/>
    </location>
</feature>
<keyword evidence="4" id="KW-1133">Transmembrane helix</keyword>
<evidence type="ECO:0000313" key="7">
    <source>
        <dbReference type="Proteomes" id="UP000516260"/>
    </source>
</evidence>
<comment type="similarity">
    <text evidence="1">Belongs to the cation diffusion facilitator (CDF) transporter (TC 2.A.4) family. SLC30A subfamily.</text>
</comment>
<accession>A0A4Z2CC62</accession>
<proteinExistence type="inferred from homology"/>
<keyword evidence="2" id="KW-0862">Zinc</keyword>
<dbReference type="InterPro" id="IPR027470">
    <property type="entry name" value="Cation_efflux_CTD"/>
</dbReference>
<dbReference type="EMBL" id="SWLE01000003">
    <property type="protein sequence ID" value="TNN01793.1"/>
    <property type="molecule type" value="Genomic_DNA"/>
</dbReference>
<keyword evidence="4" id="KW-0812">Transmembrane</keyword>
<dbReference type="Proteomes" id="UP000516260">
    <property type="component" value="Chromosome 11"/>
</dbReference>
<dbReference type="SUPFAM" id="SSF160240">
    <property type="entry name" value="Cation efflux protein cytoplasmic domain-like"/>
    <property type="match status" value="1"/>
</dbReference>
<reference evidence="6 7" key="1">
    <citation type="submission" date="2019-04" db="EMBL/GenBank/DDBJ databases">
        <title>The sequence and de novo assembly of Takifugu bimaculatus genome using PacBio and Hi-C technologies.</title>
        <authorList>
            <person name="Xu P."/>
            <person name="Liu B."/>
            <person name="Zhou Z."/>
        </authorList>
    </citation>
    <scope>NUCLEOTIDE SEQUENCE [LARGE SCALE GENOMIC DNA]</scope>
    <source>
        <strain evidence="6">TB-2018</strain>
        <tissue evidence="6">Muscle</tissue>
    </source>
</reference>
<gene>
    <name evidence="6" type="ORF">fugu_011175</name>
</gene>
<dbReference type="GO" id="GO:0010312">
    <property type="term" value="P:detoxification of zinc ion"/>
    <property type="evidence" value="ECO:0007669"/>
    <property type="project" value="TreeGrafter"/>
</dbReference>
<evidence type="ECO:0000256" key="1">
    <source>
        <dbReference type="ARBA" id="ARBA00008873"/>
    </source>
</evidence>
<feature type="transmembrane region" description="Helical" evidence="4">
    <location>
        <begin position="160"/>
        <end position="184"/>
    </location>
</feature>
<organism evidence="6 7">
    <name type="scientific">Takifugu bimaculatus</name>
    <dbReference type="NCBI Taxonomy" id="433685"/>
    <lineage>
        <taxon>Eukaryota</taxon>
        <taxon>Metazoa</taxon>
        <taxon>Chordata</taxon>
        <taxon>Craniata</taxon>
        <taxon>Vertebrata</taxon>
        <taxon>Euteleostomi</taxon>
        <taxon>Actinopterygii</taxon>
        <taxon>Neopterygii</taxon>
        <taxon>Teleostei</taxon>
        <taxon>Neoteleostei</taxon>
        <taxon>Acanthomorphata</taxon>
        <taxon>Eupercaria</taxon>
        <taxon>Tetraodontiformes</taxon>
        <taxon>Tetradontoidea</taxon>
        <taxon>Tetraodontidae</taxon>
        <taxon>Takifugu</taxon>
    </lineage>
</organism>
<evidence type="ECO:0000259" key="5">
    <source>
        <dbReference type="Pfam" id="PF16916"/>
    </source>
</evidence>
<evidence type="ECO:0000313" key="6">
    <source>
        <dbReference type="EMBL" id="TNN01793.1"/>
    </source>
</evidence>
<comment type="caution">
    <text evidence="6">The sequence shown here is derived from an EMBL/GenBank/DDBJ whole genome shotgun (WGS) entry which is preliminary data.</text>
</comment>
<evidence type="ECO:0000256" key="3">
    <source>
        <dbReference type="SAM" id="MobiDB-lite"/>
    </source>
</evidence>
<dbReference type="GO" id="GO:0005794">
    <property type="term" value="C:Golgi apparatus"/>
    <property type="evidence" value="ECO:0007669"/>
    <property type="project" value="TreeGrafter"/>
</dbReference>
<dbReference type="GO" id="GO:0019855">
    <property type="term" value="F:calcium channel inhibitor activity"/>
    <property type="evidence" value="ECO:0007669"/>
    <property type="project" value="TreeGrafter"/>
</dbReference>
<name>A0A4Z2CC62_9TELE</name>
<evidence type="ECO:0000256" key="4">
    <source>
        <dbReference type="SAM" id="Phobius"/>
    </source>
</evidence>
<evidence type="ECO:0000256" key="2">
    <source>
        <dbReference type="ARBA" id="ARBA00022833"/>
    </source>
</evidence>
<dbReference type="InterPro" id="IPR036837">
    <property type="entry name" value="Cation_efflux_CTD_sf"/>
</dbReference>
<keyword evidence="4" id="KW-0472">Membrane</keyword>
<feature type="transmembrane region" description="Helical" evidence="4">
    <location>
        <begin position="132"/>
        <end position="154"/>
    </location>
</feature>
<protein>
    <recommendedName>
        <fullName evidence="5">Cation efflux protein cytoplasmic domain-containing protein</fullName>
    </recommendedName>
</protein>
<dbReference type="GO" id="GO:0005385">
    <property type="term" value="F:zinc ion transmembrane transporter activity"/>
    <property type="evidence" value="ECO:0007669"/>
    <property type="project" value="TreeGrafter"/>
</dbReference>
<feature type="region of interest" description="Disordered" evidence="3">
    <location>
        <begin position="236"/>
        <end position="272"/>
    </location>
</feature>
<dbReference type="GO" id="GO:0005783">
    <property type="term" value="C:endoplasmic reticulum"/>
    <property type="evidence" value="ECO:0007669"/>
    <property type="project" value="TreeGrafter"/>
</dbReference>
<dbReference type="AlphaFoldDB" id="A0A4Z2CC62"/>
<sequence length="517" mass="56175">MPIFRKNSCLCRDEGAEVVLDGGHHAAAGLPGRHQPAVQVQHRPDGWLPHTLPSHQHRSDCLTPGAEPLRTPSLEFFASPIHNSNLSAESPVEPQLGTRPFPPGNNLRQISPPALGCGLNYKQCRIPIVRSFISALVLASLSLSSTIDIIGLFLEPKLVWLPLLLVVISSCSVLLKMLFLWFYWDRFSDASLHLSRGERAKGRAEPGRALCDVSRLQSAADDSLLNGALVLCNPATSGPSDSDARNPGPQGGHHLPAAAPQQCGDEDQSHSKGVTSQMSEECCTANVGPTTSDNSPHHMEEALQKPLCLLLSVCGIQVLGAAVLALIHSLALLVHNPQCLRGSGTCSPLVYLDPCFSLLAMIILFAICIPQVSRHGMLLLEATPLGISVSDLQQKIESVPGVQSAHDLHIWELSELFLVASVHVHCHSDFKTDRCADLLSEVLKVAAECWSELLYNSAGVCLLLWPLHHPERGGVPSTPPDLQPGLPEWPAPPAFAVLHQKWRQFHHQLQQHFRNFS</sequence>
<dbReference type="GO" id="GO:0006882">
    <property type="term" value="P:intracellular zinc ion homeostasis"/>
    <property type="evidence" value="ECO:0007669"/>
    <property type="project" value="TreeGrafter"/>
</dbReference>